<dbReference type="InterPro" id="IPR006029">
    <property type="entry name" value="Neurotrans-gated_channel_TM"/>
</dbReference>
<feature type="chain" id="PRO_5039962801" evidence="14">
    <location>
        <begin position="24"/>
        <end position="540"/>
    </location>
</feature>
<evidence type="ECO:0000256" key="6">
    <source>
        <dbReference type="ARBA" id="ARBA00023065"/>
    </source>
</evidence>
<keyword evidence="5" id="KW-0770">Synapse</keyword>
<comment type="subcellular location">
    <subcellularLocation>
        <location evidence="13">Synaptic cell membrane</location>
        <topology evidence="13">Multi-pass membrane protein</topology>
    </subcellularLocation>
</comment>
<evidence type="ECO:0000256" key="5">
    <source>
        <dbReference type="ARBA" id="ARBA00023018"/>
    </source>
</evidence>
<dbReference type="NCBIfam" id="TIGR00860">
    <property type="entry name" value="LIC"/>
    <property type="match status" value="1"/>
</dbReference>
<dbReference type="PANTHER" id="PTHR18945">
    <property type="entry name" value="NEUROTRANSMITTER GATED ION CHANNEL"/>
    <property type="match status" value="1"/>
</dbReference>
<evidence type="ECO:0000256" key="3">
    <source>
        <dbReference type="ARBA" id="ARBA00022692"/>
    </source>
</evidence>
<dbReference type="PRINTS" id="PR00252">
    <property type="entry name" value="NRIONCHANNEL"/>
</dbReference>
<keyword evidence="10" id="KW-0325">Glycoprotein</keyword>
<keyword evidence="3 14" id="KW-0812">Transmembrane</keyword>
<dbReference type="GO" id="GO:0045202">
    <property type="term" value="C:synapse"/>
    <property type="evidence" value="ECO:0000318"/>
    <property type="project" value="GO_Central"/>
</dbReference>
<dbReference type="PRINTS" id="PR00254">
    <property type="entry name" value="NICOTINICR"/>
</dbReference>
<keyword evidence="4 14" id="KW-1133">Transmembrane helix</keyword>
<gene>
    <name evidence="18" type="primary">LOC118410083</name>
</gene>
<dbReference type="InterPro" id="IPR006201">
    <property type="entry name" value="Neur_channel"/>
</dbReference>
<reference evidence="18" key="2">
    <citation type="submission" date="2025-08" db="UniProtKB">
        <authorList>
            <consortium name="RefSeq"/>
        </authorList>
    </citation>
    <scope>IDENTIFICATION</scope>
    <source>
        <strain evidence="18">S238N-H82</strain>
        <tissue evidence="18">Testes</tissue>
    </source>
</reference>
<evidence type="ECO:0000259" key="15">
    <source>
        <dbReference type="Pfam" id="PF02931"/>
    </source>
</evidence>
<reference evidence="17" key="1">
    <citation type="journal article" date="2020" name="Nat. Ecol. Evol.">
        <title>Deeply conserved synteny resolves early events in vertebrate evolution.</title>
        <authorList>
            <person name="Simakov O."/>
            <person name="Marletaz F."/>
            <person name="Yue J.X."/>
            <person name="O'Connell B."/>
            <person name="Jenkins J."/>
            <person name="Brandt A."/>
            <person name="Calef R."/>
            <person name="Tung C.H."/>
            <person name="Huang T.K."/>
            <person name="Schmutz J."/>
            <person name="Satoh N."/>
            <person name="Yu J.K."/>
            <person name="Putnam N.H."/>
            <person name="Green R.E."/>
            <person name="Rokhsar D.S."/>
        </authorList>
    </citation>
    <scope>NUCLEOTIDE SEQUENCE [LARGE SCALE GENOMIC DNA]</scope>
    <source>
        <strain evidence="17">S238N-H82</strain>
    </source>
</reference>
<dbReference type="OrthoDB" id="5975154at2759"/>
<dbReference type="Pfam" id="PF02932">
    <property type="entry name" value="Neur_chan_memb"/>
    <property type="match status" value="1"/>
</dbReference>
<feature type="transmembrane region" description="Helical" evidence="14">
    <location>
        <begin position="236"/>
        <end position="257"/>
    </location>
</feature>
<dbReference type="CDD" id="cd19051">
    <property type="entry name" value="LGIC_TM_cation"/>
    <property type="match status" value="1"/>
</dbReference>
<keyword evidence="6 14" id="KW-0406">Ion transport</keyword>
<keyword evidence="11" id="KW-1071">Ligand-gated ion channel</keyword>
<feature type="domain" description="Neurotransmitter-gated ion-channel ligand-binding" evidence="15">
    <location>
        <begin position="28"/>
        <end position="235"/>
    </location>
</feature>
<dbReference type="PROSITE" id="PS00236">
    <property type="entry name" value="NEUROTR_ION_CHANNEL"/>
    <property type="match status" value="1"/>
</dbReference>
<dbReference type="GO" id="GO:0005886">
    <property type="term" value="C:plasma membrane"/>
    <property type="evidence" value="ECO:0000318"/>
    <property type="project" value="GO_Central"/>
</dbReference>
<proteinExistence type="inferred from homology"/>
<accession>A0A9J7KNU2</accession>
<dbReference type="GO" id="GO:1904315">
    <property type="term" value="F:transmitter-gated monoatomic ion channel activity involved in regulation of postsynaptic membrane potential"/>
    <property type="evidence" value="ECO:0000318"/>
    <property type="project" value="GO_Central"/>
</dbReference>
<dbReference type="Gene3D" id="2.70.170.10">
    <property type="entry name" value="Neurotransmitter-gated ion-channel ligand-binding domain"/>
    <property type="match status" value="1"/>
</dbReference>
<dbReference type="GO" id="GO:0005231">
    <property type="term" value="F:excitatory extracellular ligand-gated monoatomic ion channel activity"/>
    <property type="evidence" value="ECO:0000318"/>
    <property type="project" value="GO_Central"/>
</dbReference>
<dbReference type="Gene3D" id="1.20.58.390">
    <property type="entry name" value="Neurotransmitter-gated ion-channel transmembrane domain"/>
    <property type="match status" value="2"/>
</dbReference>
<dbReference type="GO" id="GO:0034220">
    <property type="term" value="P:monoatomic ion transmembrane transport"/>
    <property type="evidence" value="ECO:0000318"/>
    <property type="project" value="GO_Central"/>
</dbReference>
<dbReference type="SUPFAM" id="SSF63712">
    <property type="entry name" value="Nicotinic receptor ligand binding domain-like"/>
    <property type="match status" value="1"/>
</dbReference>
<evidence type="ECO:0000256" key="1">
    <source>
        <dbReference type="ARBA" id="ARBA00022448"/>
    </source>
</evidence>
<dbReference type="GO" id="GO:0007268">
    <property type="term" value="P:chemical synaptic transmission"/>
    <property type="evidence" value="ECO:0000318"/>
    <property type="project" value="GO_Central"/>
</dbReference>
<dbReference type="FunFam" id="1.20.58.390:FF:000128">
    <property type="entry name" value="Neuronal acetylcholine receptor subunit eat-2"/>
    <property type="match status" value="1"/>
</dbReference>
<keyword evidence="17" id="KW-1185">Reference proteome</keyword>
<organism evidence="17 18">
    <name type="scientific">Branchiostoma floridae</name>
    <name type="common">Florida lancelet</name>
    <name type="synonym">Amphioxus</name>
    <dbReference type="NCBI Taxonomy" id="7739"/>
    <lineage>
        <taxon>Eukaryota</taxon>
        <taxon>Metazoa</taxon>
        <taxon>Chordata</taxon>
        <taxon>Cephalochordata</taxon>
        <taxon>Leptocardii</taxon>
        <taxon>Amphioxiformes</taxon>
        <taxon>Branchiostomatidae</taxon>
        <taxon>Branchiostoma</taxon>
    </lineage>
</organism>
<evidence type="ECO:0000256" key="8">
    <source>
        <dbReference type="ARBA" id="ARBA00023157"/>
    </source>
</evidence>
<dbReference type="InterPro" id="IPR018000">
    <property type="entry name" value="Neurotransmitter_ion_chnl_CS"/>
</dbReference>
<keyword evidence="14" id="KW-0732">Signal</keyword>
<keyword evidence="2" id="KW-1003">Cell membrane</keyword>
<feature type="transmembrane region" description="Helical" evidence="14">
    <location>
        <begin position="301"/>
        <end position="322"/>
    </location>
</feature>
<feature type="transmembrane region" description="Helical" evidence="14">
    <location>
        <begin position="269"/>
        <end position="289"/>
    </location>
</feature>
<dbReference type="GO" id="GO:0004888">
    <property type="term" value="F:transmembrane signaling receptor activity"/>
    <property type="evidence" value="ECO:0007669"/>
    <property type="project" value="InterPro"/>
</dbReference>
<keyword evidence="8" id="KW-1015">Disulfide bond</keyword>
<evidence type="ECO:0000259" key="16">
    <source>
        <dbReference type="Pfam" id="PF02932"/>
    </source>
</evidence>
<dbReference type="AlphaFoldDB" id="A0A9J7KNU2"/>
<dbReference type="OMA" id="PWILCMS"/>
<name>A0A9J7KNU2_BRAFL</name>
<dbReference type="InterPro" id="IPR002394">
    <property type="entry name" value="Nicotinic_acetylcholine_rcpt"/>
</dbReference>
<dbReference type="KEGG" id="bfo:118410083"/>
<evidence type="ECO:0000256" key="2">
    <source>
        <dbReference type="ARBA" id="ARBA00022475"/>
    </source>
</evidence>
<keyword evidence="9" id="KW-0675">Receptor</keyword>
<evidence type="ECO:0000256" key="9">
    <source>
        <dbReference type="ARBA" id="ARBA00023170"/>
    </source>
</evidence>
<feature type="transmembrane region" description="Helical" evidence="14">
    <location>
        <begin position="500"/>
        <end position="524"/>
    </location>
</feature>
<evidence type="ECO:0000256" key="12">
    <source>
        <dbReference type="ARBA" id="ARBA00023303"/>
    </source>
</evidence>
<protein>
    <submittedName>
        <fullName evidence="18">Neuronal acetylcholine receptor subunit alpha-7-like</fullName>
    </submittedName>
</protein>
<dbReference type="InterPro" id="IPR038050">
    <property type="entry name" value="Neuro_actylchol_rec"/>
</dbReference>
<feature type="signal peptide" evidence="14">
    <location>
        <begin position="1"/>
        <end position="23"/>
    </location>
</feature>
<dbReference type="InterPro" id="IPR036734">
    <property type="entry name" value="Neur_chan_lig-bd_sf"/>
</dbReference>
<dbReference type="InterPro" id="IPR006202">
    <property type="entry name" value="Neur_chan_lig-bd"/>
</dbReference>
<dbReference type="GO" id="GO:0045211">
    <property type="term" value="C:postsynaptic membrane"/>
    <property type="evidence" value="ECO:0007669"/>
    <property type="project" value="InterPro"/>
</dbReference>
<dbReference type="GO" id="GO:0022848">
    <property type="term" value="F:acetylcholine-gated monoatomic cation-selective channel activity"/>
    <property type="evidence" value="ECO:0007669"/>
    <property type="project" value="InterPro"/>
</dbReference>
<keyword evidence="7 14" id="KW-0472">Membrane</keyword>
<evidence type="ECO:0000313" key="18">
    <source>
        <dbReference type="RefSeq" id="XP_035667458.1"/>
    </source>
</evidence>
<dbReference type="GeneID" id="118410083"/>
<comment type="similarity">
    <text evidence="14">Belongs to the ligand-gated ion channel (TC 1.A.9) family.</text>
</comment>
<dbReference type="CDD" id="cd18997">
    <property type="entry name" value="LGIC_ECD_nAChR"/>
    <property type="match status" value="1"/>
</dbReference>
<dbReference type="Pfam" id="PF02931">
    <property type="entry name" value="Neur_chan_LBD"/>
    <property type="match status" value="1"/>
</dbReference>
<dbReference type="SUPFAM" id="SSF90112">
    <property type="entry name" value="Neurotransmitter-gated ion-channel transmembrane pore"/>
    <property type="match status" value="1"/>
</dbReference>
<evidence type="ECO:0000313" key="17">
    <source>
        <dbReference type="Proteomes" id="UP000001554"/>
    </source>
</evidence>
<dbReference type="GO" id="GO:0005892">
    <property type="term" value="C:acetylcholine-gated channel complex"/>
    <property type="evidence" value="ECO:0000318"/>
    <property type="project" value="GO_Central"/>
</dbReference>
<dbReference type="RefSeq" id="XP_035667458.1">
    <property type="nucleotide sequence ID" value="XM_035811565.1"/>
</dbReference>
<evidence type="ECO:0000256" key="10">
    <source>
        <dbReference type="ARBA" id="ARBA00023180"/>
    </source>
</evidence>
<dbReference type="InterPro" id="IPR036719">
    <property type="entry name" value="Neuro-gated_channel_TM_sf"/>
</dbReference>
<feature type="domain" description="Neurotransmitter-gated ion-channel transmembrane" evidence="16">
    <location>
        <begin position="242"/>
        <end position="515"/>
    </location>
</feature>
<evidence type="ECO:0000256" key="4">
    <source>
        <dbReference type="ARBA" id="ARBA00022989"/>
    </source>
</evidence>
<keyword evidence="1 14" id="KW-0813">Transport</keyword>
<dbReference type="GO" id="GO:0043005">
    <property type="term" value="C:neuron projection"/>
    <property type="evidence" value="ECO:0000318"/>
    <property type="project" value="GO_Central"/>
</dbReference>
<dbReference type="FunFam" id="2.70.170.10:FF:000009">
    <property type="entry name" value="Neuronal acetylcholine receptor subunit alpha-7"/>
    <property type="match status" value="1"/>
</dbReference>
<sequence>MARTPGWSICLLVLLLLPRDSLQGRHQRKLLDKLLKNYNTLERPVLNDSDPLTVNLGVTLQQIIDVDEKNQILTTNIWVRMIWTDEYLSWNESEFGGLNQIRLDPKRIWVPDILMYNSADERFDGTYPTKVVVSSSGSCLYLPPGIFKSSCKIDVTYFPFDEQRCNMKFGSWSHSGFQVDLQMVNRSGGADLTPYMPNGEWDLLGMPAKRSEFKYDCCPEPYPDITFTVNIRRRTLFYGTNLLVPCVLISTLTLLVFTMPPESGEKLSLGITILLSLTVFLLLVAEAMPPTSDVVPLIGKYFATTLCMVAGSVVLTVLTLNFHHRSPETSRMSRATRKVLLEWLPRLLCMPSRREDKSEGARDRVRETLRTDNISMNSFKTMDELSSHNLLASLERREVGHDFPLQAGQHDFPPGLSNDLSPRLPRNFPTALTATGFNIPVSATADETGLQYTRAAARTSAETQQILKELRYIANHFRDKSEDDKAANEWRYAAMTVDRLCLFIFAIFTMVTTGTILLSAPHILEQVRDFFVGLAGKGAG</sequence>
<keyword evidence="12 14" id="KW-0407">Ion channel</keyword>
<evidence type="ECO:0000256" key="14">
    <source>
        <dbReference type="RuleBase" id="RU000687"/>
    </source>
</evidence>
<dbReference type="Proteomes" id="UP000001554">
    <property type="component" value="Chromosome 2"/>
</dbReference>
<dbReference type="GO" id="GO:0042391">
    <property type="term" value="P:regulation of membrane potential"/>
    <property type="evidence" value="ECO:0000318"/>
    <property type="project" value="GO_Central"/>
</dbReference>
<evidence type="ECO:0000256" key="7">
    <source>
        <dbReference type="ARBA" id="ARBA00023136"/>
    </source>
</evidence>
<evidence type="ECO:0000256" key="11">
    <source>
        <dbReference type="ARBA" id="ARBA00023286"/>
    </source>
</evidence>
<evidence type="ECO:0000256" key="13">
    <source>
        <dbReference type="ARBA" id="ARBA00034099"/>
    </source>
</evidence>